<dbReference type="SUPFAM" id="SSF55021">
    <property type="entry name" value="ACT-like"/>
    <property type="match status" value="1"/>
</dbReference>
<dbReference type="SUPFAM" id="SSF53686">
    <property type="entry name" value="Tryptophan synthase beta subunit-like PLP-dependent enzymes"/>
    <property type="match status" value="1"/>
</dbReference>
<comment type="subunit">
    <text evidence="10">Homotetramer.</text>
</comment>
<dbReference type="PANTHER" id="PTHR48078">
    <property type="entry name" value="THREONINE DEHYDRATASE, MITOCHONDRIAL-RELATED"/>
    <property type="match status" value="1"/>
</dbReference>
<protein>
    <recommendedName>
        <fullName evidence="10">L-threonine dehydratase</fullName>
        <ecNumber evidence="10">4.3.1.19</ecNumber>
    </recommendedName>
    <alternativeName>
        <fullName evidence="10">Threonine deaminase</fullName>
    </alternativeName>
</protein>
<comment type="catalytic activity">
    <reaction evidence="1 10">
        <text>L-threonine = 2-oxobutanoate + NH4(+)</text>
        <dbReference type="Rhea" id="RHEA:22108"/>
        <dbReference type="ChEBI" id="CHEBI:16763"/>
        <dbReference type="ChEBI" id="CHEBI:28938"/>
        <dbReference type="ChEBI" id="CHEBI:57926"/>
        <dbReference type="EC" id="4.3.1.19"/>
    </reaction>
</comment>
<dbReference type="InterPro" id="IPR001926">
    <property type="entry name" value="TrpB-like_PALP"/>
</dbReference>
<dbReference type="Pfam" id="PF00585">
    <property type="entry name" value="Thr_dehydrat_C"/>
    <property type="match status" value="1"/>
</dbReference>
<keyword evidence="7 10" id="KW-0663">Pyridoxal phosphate</keyword>
<dbReference type="FunFam" id="3.40.50.1100:FF:000005">
    <property type="entry name" value="Threonine dehydratase catabolic"/>
    <property type="match status" value="1"/>
</dbReference>
<dbReference type="RefSeq" id="WP_104421078.1">
    <property type="nucleotide sequence ID" value="NZ_PTJC01000006.1"/>
</dbReference>
<reference evidence="12 13" key="1">
    <citation type="submission" date="2018-02" db="EMBL/GenBank/DDBJ databases">
        <title>Genomic Encyclopedia of Archaeal and Bacterial Type Strains, Phase II (KMG-II): from individual species to whole genera.</title>
        <authorList>
            <person name="Goeker M."/>
        </authorList>
    </citation>
    <scope>NUCLEOTIDE SEQUENCE [LARGE SCALE GENOMIC DNA]</scope>
    <source>
        <strain evidence="12 13">DSM 29526</strain>
    </source>
</reference>
<name>A0A2S6I678_9BACT</name>
<dbReference type="NCBIfam" id="TIGR02079">
    <property type="entry name" value="THD1"/>
    <property type="match status" value="1"/>
</dbReference>
<dbReference type="Pfam" id="PF00291">
    <property type="entry name" value="PALP"/>
    <property type="match status" value="1"/>
</dbReference>
<dbReference type="GO" id="GO:0006567">
    <property type="term" value="P:L-threonine catabolic process"/>
    <property type="evidence" value="ECO:0007669"/>
    <property type="project" value="TreeGrafter"/>
</dbReference>
<comment type="function">
    <text evidence="10">Catalyzes the anaerobic formation of alpha-ketobutyrate and ammonia from threonine in a two-step reaction. The first step involved a dehydration of threonine and a production of enamine intermediates (aminocrotonate), which tautomerizes to its imine form (iminobutyrate). Both intermediates are unstable and short-lived. The second step is the nonenzymatic hydrolysis of the enamine/imine intermediates to form 2-ketobutyrate and free ammonia. In the low water environment of the cell, the second step is accelerated by RidA.</text>
</comment>
<evidence type="ECO:0000313" key="12">
    <source>
        <dbReference type="EMBL" id="PPK86660.1"/>
    </source>
</evidence>
<dbReference type="OrthoDB" id="9811476at2"/>
<dbReference type="Proteomes" id="UP000237662">
    <property type="component" value="Unassembled WGS sequence"/>
</dbReference>
<keyword evidence="9 10" id="KW-0100">Branched-chain amino acid biosynthesis</keyword>
<evidence type="ECO:0000256" key="9">
    <source>
        <dbReference type="ARBA" id="ARBA00023304"/>
    </source>
</evidence>
<comment type="cofactor">
    <cofactor evidence="2 10">
        <name>pyridoxal 5'-phosphate</name>
        <dbReference type="ChEBI" id="CHEBI:597326"/>
    </cofactor>
</comment>
<comment type="caution">
    <text evidence="12">The sequence shown here is derived from an EMBL/GenBank/DDBJ whole genome shotgun (WGS) entry which is preliminary data.</text>
</comment>
<evidence type="ECO:0000256" key="4">
    <source>
        <dbReference type="ARBA" id="ARBA00010869"/>
    </source>
</evidence>
<organism evidence="12 13">
    <name type="scientific">Neolewinella xylanilytica</name>
    <dbReference type="NCBI Taxonomy" id="1514080"/>
    <lineage>
        <taxon>Bacteria</taxon>
        <taxon>Pseudomonadati</taxon>
        <taxon>Bacteroidota</taxon>
        <taxon>Saprospiria</taxon>
        <taxon>Saprospirales</taxon>
        <taxon>Lewinellaceae</taxon>
        <taxon>Neolewinella</taxon>
    </lineage>
</organism>
<evidence type="ECO:0000256" key="7">
    <source>
        <dbReference type="ARBA" id="ARBA00022898"/>
    </source>
</evidence>
<accession>A0A2S6I678</accession>
<evidence type="ECO:0000256" key="10">
    <source>
        <dbReference type="RuleBase" id="RU362012"/>
    </source>
</evidence>
<comment type="pathway">
    <text evidence="3 10">Amino-acid biosynthesis; L-isoleucine biosynthesis; 2-oxobutanoate from L-threonine: step 1/1.</text>
</comment>
<dbReference type="PANTHER" id="PTHR48078:SF11">
    <property type="entry name" value="THREONINE DEHYDRATASE, MITOCHONDRIAL"/>
    <property type="match status" value="1"/>
</dbReference>
<keyword evidence="6 10" id="KW-0412">Isoleucine biosynthesis</keyword>
<evidence type="ECO:0000256" key="2">
    <source>
        <dbReference type="ARBA" id="ARBA00001933"/>
    </source>
</evidence>
<keyword evidence="8 10" id="KW-0456">Lyase</keyword>
<comment type="similarity">
    <text evidence="4 10">Belongs to the serine/threonine dehydratase family.</text>
</comment>
<dbReference type="CDD" id="cd04907">
    <property type="entry name" value="ACT_ThrD-I_2"/>
    <property type="match status" value="1"/>
</dbReference>
<dbReference type="GO" id="GO:0009097">
    <property type="term" value="P:isoleucine biosynthetic process"/>
    <property type="evidence" value="ECO:0007669"/>
    <property type="project" value="UniProtKB-UniRule"/>
</dbReference>
<dbReference type="EC" id="4.3.1.19" evidence="10"/>
<dbReference type="CDD" id="cd01562">
    <property type="entry name" value="Thr-dehyd"/>
    <property type="match status" value="1"/>
</dbReference>
<dbReference type="Gene3D" id="3.40.50.1100">
    <property type="match status" value="2"/>
</dbReference>
<dbReference type="GO" id="GO:0004794">
    <property type="term" value="F:threonine deaminase activity"/>
    <property type="evidence" value="ECO:0007669"/>
    <property type="project" value="UniProtKB-UniRule"/>
</dbReference>
<evidence type="ECO:0000256" key="5">
    <source>
        <dbReference type="ARBA" id="ARBA00022605"/>
    </source>
</evidence>
<dbReference type="UniPathway" id="UPA00047">
    <property type="reaction ID" value="UER00054"/>
</dbReference>
<dbReference type="InterPro" id="IPR050147">
    <property type="entry name" value="Ser/Thr_Dehydratase"/>
</dbReference>
<dbReference type="InterPro" id="IPR011820">
    <property type="entry name" value="IlvA"/>
</dbReference>
<evidence type="ECO:0000256" key="6">
    <source>
        <dbReference type="ARBA" id="ARBA00022624"/>
    </source>
</evidence>
<dbReference type="InterPro" id="IPR001721">
    <property type="entry name" value="TD_ACT-like"/>
</dbReference>
<sequence>MTQQSVSPITVEEIIKARHRLRGIALETPLMKSTRLSRLYDAEIYLKREDLQEVRSYKIRGSYNKMASLSQEERERGVVCASAGNHAQGLAYACNAMQVRGVIFMPVVTPAQKVRKVRMFGGDYVEVVLIGDTYDDAYNESMRVAEERGLTYVHPFDDPKTIAGQGTVGLEILDAATKPIDLLVMAVGGGGLSAGIGSVFSQLSPQTKLIGVEPSGAPAMFKSLQAGEVITLDRIDSFVDGAAVRRVGKHNFPIVRDTVDRIELVDEGKVCGVMLDLYNEDGLVVEPAGALSIAVLDQLGDLRGKHIVCVVSGGNNDITRTPEIQERALMYAGLKHYFIVEFPQRSGALRDFLDVLGPEDDITHFEYTKKHNRAMGPALVGIQLGRRGDFEELVQRMEARRLRYEHLNDQPILFEMLI</sequence>
<dbReference type="PROSITE" id="PS51672">
    <property type="entry name" value="ACT_LIKE"/>
    <property type="match status" value="1"/>
</dbReference>
<dbReference type="InterPro" id="IPR045865">
    <property type="entry name" value="ACT-like_dom_sf"/>
</dbReference>
<dbReference type="Gene3D" id="3.40.1020.10">
    <property type="entry name" value="Biosynthetic Threonine Deaminase, Domain 3"/>
    <property type="match status" value="1"/>
</dbReference>
<evidence type="ECO:0000313" key="13">
    <source>
        <dbReference type="Proteomes" id="UP000237662"/>
    </source>
</evidence>
<dbReference type="EMBL" id="PTJC01000006">
    <property type="protein sequence ID" value="PPK86660.1"/>
    <property type="molecule type" value="Genomic_DNA"/>
</dbReference>
<evidence type="ECO:0000256" key="3">
    <source>
        <dbReference type="ARBA" id="ARBA00004810"/>
    </source>
</evidence>
<feature type="domain" description="ACT-like" evidence="11">
    <location>
        <begin position="336"/>
        <end position="409"/>
    </location>
</feature>
<dbReference type="InterPro" id="IPR038110">
    <property type="entry name" value="TD_ACT-like_sf"/>
</dbReference>
<gene>
    <name evidence="10" type="primary">ilvA</name>
    <name evidence="12" type="ORF">CLV84_3595</name>
</gene>
<dbReference type="InterPro" id="IPR036052">
    <property type="entry name" value="TrpB-like_PALP_sf"/>
</dbReference>
<evidence type="ECO:0000259" key="11">
    <source>
        <dbReference type="PROSITE" id="PS51672"/>
    </source>
</evidence>
<evidence type="ECO:0000256" key="8">
    <source>
        <dbReference type="ARBA" id="ARBA00023239"/>
    </source>
</evidence>
<dbReference type="GO" id="GO:0006565">
    <property type="term" value="P:L-serine catabolic process"/>
    <property type="evidence" value="ECO:0007669"/>
    <property type="project" value="TreeGrafter"/>
</dbReference>
<dbReference type="NCBIfam" id="NF006390">
    <property type="entry name" value="PRK08639.1"/>
    <property type="match status" value="1"/>
</dbReference>
<keyword evidence="5 10" id="KW-0028">Amino-acid biosynthesis</keyword>
<evidence type="ECO:0000256" key="1">
    <source>
        <dbReference type="ARBA" id="ARBA00001274"/>
    </source>
</evidence>
<dbReference type="AlphaFoldDB" id="A0A2S6I678"/>
<keyword evidence="13" id="KW-1185">Reference proteome</keyword>
<proteinExistence type="inferred from homology"/>
<dbReference type="GO" id="GO:0003941">
    <property type="term" value="F:L-serine ammonia-lyase activity"/>
    <property type="evidence" value="ECO:0007669"/>
    <property type="project" value="TreeGrafter"/>
</dbReference>